<reference evidence="6" key="2">
    <citation type="submission" date="2017-12" db="EMBL/GenBank/DDBJ databases">
        <title>Genome sequence of the Bar-tailed Godwit (Limosa lapponica baueri).</title>
        <authorList>
            <person name="Lima N.C.B."/>
            <person name="Parody-Merino A.M."/>
            <person name="Battley P.F."/>
            <person name="Fidler A.E."/>
            <person name="Prosdocimi F."/>
        </authorList>
    </citation>
    <scope>NUCLEOTIDE SEQUENCE [LARGE SCALE GENOMIC DNA]</scope>
</reference>
<dbReference type="SMART" id="SM00409">
    <property type="entry name" value="IG"/>
    <property type="match status" value="14"/>
</dbReference>
<dbReference type="FunFam" id="2.60.40.10:FF:000186">
    <property type="entry name" value="Hemicentin 1"/>
    <property type="match status" value="1"/>
</dbReference>
<dbReference type="PANTHER" id="PTHR45080:SF8">
    <property type="entry name" value="IG-LIKE DOMAIN-CONTAINING PROTEIN"/>
    <property type="match status" value="1"/>
</dbReference>
<feature type="domain" description="Ig-like" evidence="4">
    <location>
        <begin position="353"/>
        <end position="438"/>
    </location>
</feature>
<dbReference type="OrthoDB" id="5985519at2759"/>
<dbReference type="Proteomes" id="UP000233556">
    <property type="component" value="Unassembled WGS sequence"/>
</dbReference>
<feature type="domain" description="Ig-like" evidence="4">
    <location>
        <begin position="889"/>
        <end position="978"/>
    </location>
</feature>
<dbReference type="InterPro" id="IPR057613">
    <property type="entry name" value="VWA7_4"/>
</dbReference>
<dbReference type="PROSITE" id="PS50835">
    <property type="entry name" value="IG_LIKE"/>
    <property type="match status" value="14"/>
</dbReference>
<dbReference type="GO" id="GO:0008046">
    <property type="term" value="F:axon guidance receptor activity"/>
    <property type="evidence" value="ECO:0007669"/>
    <property type="project" value="TreeGrafter"/>
</dbReference>
<keyword evidence="6" id="KW-1185">Reference proteome</keyword>
<dbReference type="GO" id="GO:0050808">
    <property type="term" value="P:synapse organization"/>
    <property type="evidence" value="ECO:0007669"/>
    <property type="project" value="TreeGrafter"/>
</dbReference>
<dbReference type="InterPro" id="IPR036179">
    <property type="entry name" value="Ig-like_dom_sf"/>
</dbReference>
<dbReference type="Pfam" id="PF23610">
    <property type="entry name" value="VWA7_4"/>
    <property type="match status" value="1"/>
</dbReference>
<evidence type="ECO:0000256" key="2">
    <source>
        <dbReference type="ARBA" id="ARBA00023157"/>
    </source>
</evidence>
<dbReference type="InterPro" id="IPR003598">
    <property type="entry name" value="Ig_sub2"/>
</dbReference>
<dbReference type="SMART" id="SM00408">
    <property type="entry name" value="IGc2"/>
    <property type="match status" value="13"/>
</dbReference>
<keyword evidence="2" id="KW-1015">Disulfide bond</keyword>
<dbReference type="FunFam" id="2.60.40.10:FF:000032">
    <property type="entry name" value="palladin isoform X1"/>
    <property type="match status" value="1"/>
</dbReference>
<feature type="domain" description="Ig-like" evidence="4">
    <location>
        <begin position="1304"/>
        <end position="1390"/>
    </location>
</feature>
<dbReference type="Pfam" id="PF13895">
    <property type="entry name" value="Ig_2"/>
    <property type="match status" value="1"/>
</dbReference>
<dbReference type="EMBL" id="KZ511068">
    <property type="protein sequence ID" value="PKU32612.1"/>
    <property type="molecule type" value="Genomic_DNA"/>
</dbReference>
<dbReference type="CDD" id="cd00096">
    <property type="entry name" value="Ig"/>
    <property type="match status" value="7"/>
</dbReference>
<dbReference type="GO" id="GO:0007156">
    <property type="term" value="P:homophilic cell adhesion via plasma membrane adhesion molecules"/>
    <property type="evidence" value="ECO:0007669"/>
    <property type="project" value="TreeGrafter"/>
</dbReference>
<evidence type="ECO:0000256" key="1">
    <source>
        <dbReference type="ARBA" id="ARBA00022729"/>
    </source>
</evidence>
<dbReference type="InterPro" id="IPR007110">
    <property type="entry name" value="Ig-like_dom"/>
</dbReference>
<feature type="domain" description="Ig-like" evidence="4">
    <location>
        <begin position="1566"/>
        <end position="1625"/>
    </location>
</feature>
<dbReference type="GO" id="GO:0043025">
    <property type="term" value="C:neuronal cell body"/>
    <property type="evidence" value="ECO:0007669"/>
    <property type="project" value="TreeGrafter"/>
</dbReference>
<dbReference type="GO" id="GO:0005886">
    <property type="term" value="C:plasma membrane"/>
    <property type="evidence" value="ECO:0007669"/>
    <property type="project" value="TreeGrafter"/>
</dbReference>
<protein>
    <submittedName>
        <fullName evidence="5">Hemicentin-2</fullName>
    </submittedName>
</protein>
<keyword evidence="1" id="KW-0732">Signal</keyword>
<dbReference type="Gene3D" id="2.60.40.10">
    <property type="entry name" value="Immunoglobulins"/>
    <property type="match status" value="15"/>
</dbReference>
<gene>
    <name evidence="5" type="ORF">llap_17084</name>
</gene>
<sequence>MYDDLVQVMDGASRILERTLSRSTKPISNYALVPFHDPEAIQAAKVHLLSTDHEDGGEHTWSVPFDPSLKEVTISLSGPAPGIEVRDPAGKVLEKGQGLKELLSIPNSAMVVGMEPHEPGMWSVTTQSSGRHSLRITGISNINFQASFSTQLDFDAGQPGERPVQGLPISVVVNCTGLKPPGHLQEIELFNTSGHALLSLSMRPLSNASSGQLWVGSPLRVPPGDFLLKVKGEDAQGHPLHRLSGVTYTSVVPSEQAVAAFPPGTQRAILRLQAVQEEDAGQYVCEALGEAGVTFDVTVLDVGSPSGHYSIQADGSLHMDQASQGDAGRYTCEVTNALGSHRQDVSLVIHVPPSIELGPVLVTATEGADVTLRCNATGVPPPTVTWAKDTEPISPSPRYHLDPDGTLLIPSSSPRDAGTYFCTATNAAGFSSREVQLSVSTKPRISVNGSQASDSITILAVLGQETTLPCEVHGYPPPLVVWTQESRPLPLGTSSYSVLPSGSLRLAKPQMTDTGLYTCTATNAAGNASLSYSLHVQVPPQLLIGDGESPLTAVANDSLRIHCRAMGIPTPRIRWLKDGHPPGEQDGVVVSEDGGTLLIARVGLGHGGLYICQGSNRAGVAQAEVQVLVQVPPKIEPSVVDLAILENSTASLQCLASGLPAPDIAWYKGHEQLSAGPGRTLSRDGKHLEIQRAQLSDAGSYRCVASNVAGVAELWYSLQVTVPPRITAGPSPLTVMVNELVTLECDATGTPAPVLLWLKDGNPVPSVVAGGPEDSGTYTCVASSAVGEDRCEVALEVRLPFSAMGEEENVSVIVNHPVTLECTVPGVPPQGSRWLKDGNLLTPTQGLELSVEGTVLQIRQAALQDAGRYTCQGPGHLERHYNLDVWVPPSFSSAEPHTVSVLEGQSIRLACECHGIPFPTLSWLKDGEPLSAQPGSPKLVSAGGTMLYIEKVRLVDKGIYTCECRNAAGSSSKEHHLEVHVPPEFIQGSGVTTNVTVSLHGALTLTCEATGVPLPTVTWSWDGSPITPSEHTHVLSGGWVLRLSRAQAQDGGHYSCLASNIAGEARRHFYVEVLGNPQPKITWLKDGHPLPNGNTFSISPDGSMLHIPKASLSDAGRYSCVASSAVANQTKHYLLYVSASPMFAGDAAAAAEEVTVIINNPISLVCEALPYSSPSITWLKDEVPLKVSRNVQLLPVPPWIARNDPLGELAMKEVKARVNSTVMLECETWAVPEPTIRWYKDKQLLESTGHLQILSEGQVLQIKPAGVSDSGHYTCVATNAVGEDDRDFIVHIQVPPLFQQQTSPNEALEIFYREEDKDGEVTEHRQAILDQPTALYCDTNAIPPPQLTWYKDGEPLSPGPGVLMLLGGRVLQLRAVREEDAGRYTCEAANAAGWDRLHYLLEVLSAPAIQGGTEDLAEEVTATINGTVRFKCEATGHPVPLVSWLWNDVPIVVSPRHQLLEGGKVLQAVAPRITSAEVPSEHSVLEGRGVRLECWAEGQPTPQISWLKDGQPLRLQPPSRARMSPDGSSLLLEGLRAADSGAYTCLARNSAGEDTQLQTLSVLVPPTIERGTDDSEVVRGILSAAVTLECRARGSPPLHVSWLKDGLPLRLSPRVTLLSAGHVLR</sequence>
<organism evidence="5 6">
    <name type="scientific">Limosa lapponica baueri</name>
    <dbReference type="NCBI Taxonomy" id="1758121"/>
    <lineage>
        <taxon>Eukaryota</taxon>
        <taxon>Metazoa</taxon>
        <taxon>Chordata</taxon>
        <taxon>Craniata</taxon>
        <taxon>Vertebrata</taxon>
        <taxon>Euteleostomi</taxon>
        <taxon>Archelosauria</taxon>
        <taxon>Archosauria</taxon>
        <taxon>Dinosauria</taxon>
        <taxon>Saurischia</taxon>
        <taxon>Theropoda</taxon>
        <taxon>Coelurosauria</taxon>
        <taxon>Aves</taxon>
        <taxon>Neognathae</taxon>
        <taxon>Neoaves</taxon>
        <taxon>Charadriiformes</taxon>
        <taxon>Scolopacidae</taxon>
        <taxon>Limosa</taxon>
    </lineage>
</organism>
<reference evidence="6" key="1">
    <citation type="submission" date="2017-11" db="EMBL/GenBank/DDBJ databases">
        <authorList>
            <person name="Lima N.C."/>
            <person name="Parody-Merino A.M."/>
            <person name="Battley P.F."/>
            <person name="Fidler A.E."/>
            <person name="Prosdocimi F."/>
        </authorList>
    </citation>
    <scope>NUCLEOTIDE SEQUENCE [LARGE SCALE GENOMIC DNA]</scope>
</reference>
<name>A0A2I0TFT1_LIMLA</name>
<evidence type="ECO:0000259" key="4">
    <source>
        <dbReference type="PROSITE" id="PS50835"/>
    </source>
</evidence>
<evidence type="ECO:0000313" key="6">
    <source>
        <dbReference type="Proteomes" id="UP000233556"/>
    </source>
</evidence>
<feature type="domain" description="Ig-like" evidence="4">
    <location>
        <begin position="540"/>
        <end position="628"/>
    </location>
</feature>
<feature type="domain" description="Ig-like" evidence="4">
    <location>
        <begin position="1471"/>
        <end position="1561"/>
    </location>
</feature>
<feature type="domain" description="Ig-like" evidence="4">
    <location>
        <begin position="443"/>
        <end position="531"/>
    </location>
</feature>
<dbReference type="InterPro" id="IPR056475">
    <property type="entry name" value="GBD_Hemicentin/VWA7"/>
</dbReference>
<keyword evidence="3" id="KW-0393">Immunoglobulin domain</keyword>
<dbReference type="SUPFAM" id="SSF48726">
    <property type="entry name" value="Immunoglobulin"/>
    <property type="match status" value="17"/>
</dbReference>
<feature type="domain" description="Ig-like" evidence="4">
    <location>
        <begin position="983"/>
        <end position="1072"/>
    </location>
</feature>
<dbReference type="InterPro" id="IPR013098">
    <property type="entry name" value="Ig_I-set"/>
</dbReference>
<feature type="domain" description="Ig-like" evidence="4">
    <location>
        <begin position="724"/>
        <end position="796"/>
    </location>
</feature>
<dbReference type="Pfam" id="PF13927">
    <property type="entry name" value="Ig_3"/>
    <property type="match status" value="4"/>
</dbReference>
<dbReference type="Pfam" id="PF23560">
    <property type="entry name" value="GBD_Hemicentin"/>
    <property type="match status" value="1"/>
</dbReference>
<feature type="domain" description="Ig-like" evidence="4">
    <location>
        <begin position="1077"/>
        <end position="1138"/>
    </location>
</feature>
<feature type="domain" description="Ig-like" evidence="4">
    <location>
        <begin position="1205"/>
        <end position="1291"/>
    </location>
</feature>
<dbReference type="GO" id="GO:0030424">
    <property type="term" value="C:axon"/>
    <property type="evidence" value="ECO:0007669"/>
    <property type="project" value="TreeGrafter"/>
</dbReference>
<dbReference type="InterPro" id="IPR003599">
    <property type="entry name" value="Ig_sub"/>
</dbReference>
<dbReference type="Pfam" id="PF07679">
    <property type="entry name" value="I-set"/>
    <property type="match status" value="8"/>
</dbReference>
<accession>A0A2I0TFT1</accession>
<feature type="domain" description="Ig-like" evidence="4">
    <location>
        <begin position="633"/>
        <end position="721"/>
    </location>
</feature>
<evidence type="ECO:0000313" key="5">
    <source>
        <dbReference type="EMBL" id="PKU32612.1"/>
    </source>
</evidence>
<feature type="domain" description="Ig-like" evidence="4">
    <location>
        <begin position="263"/>
        <end position="346"/>
    </location>
</feature>
<dbReference type="InterPro" id="IPR050958">
    <property type="entry name" value="Cell_Adh-Cytoskel_Orgn"/>
</dbReference>
<dbReference type="FunFam" id="2.60.40.10:FF:001348">
    <property type="entry name" value="Hemicentin 2"/>
    <property type="match status" value="1"/>
</dbReference>
<proteinExistence type="predicted"/>
<evidence type="ECO:0000256" key="3">
    <source>
        <dbReference type="ARBA" id="ARBA00023319"/>
    </source>
</evidence>
<dbReference type="PANTHER" id="PTHR45080">
    <property type="entry name" value="CONTACTIN 5"/>
    <property type="match status" value="1"/>
</dbReference>
<dbReference type="FunFam" id="2.60.40.10:FF:000130">
    <property type="entry name" value="Hemicentin 1"/>
    <property type="match status" value="5"/>
</dbReference>
<dbReference type="InterPro" id="IPR013783">
    <property type="entry name" value="Ig-like_fold"/>
</dbReference>
<feature type="domain" description="Ig-like" evidence="4">
    <location>
        <begin position="800"/>
        <end position="872"/>
    </location>
</feature>